<evidence type="ECO:0000313" key="2">
    <source>
        <dbReference type="EMBL" id="RCK07103.1"/>
    </source>
</evidence>
<protein>
    <submittedName>
        <fullName evidence="2">Uncharacterized protein</fullName>
    </submittedName>
</protein>
<organism evidence="2 3">
    <name type="scientific">Thalassospira xianhensis MCCC 1A02616</name>
    <dbReference type="NCBI Taxonomy" id="1177929"/>
    <lineage>
        <taxon>Bacteria</taxon>
        <taxon>Pseudomonadati</taxon>
        <taxon>Pseudomonadota</taxon>
        <taxon>Alphaproteobacteria</taxon>
        <taxon>Rhodospirillales</taxon>
        <taxon>Thalassospiraceae</taxon>
        <taxon>Thalassospira</taxon>
    </lineage>
</organism>
<sequence length="508" mass="51917">MSIGADWRQISPGNGASIASGTAGSASAGSSAAKQLVDGEPQERSFSEYVFGDDGFEFTDFLDVINPLQHIPGVGMIYRSITGDELGNGARVVGGGLFGGIFGLAGAAVDAVVDLTTGEDTGSHIMAMFEDDQAPADQPVMADASGAGVAADGAGDLVLPWAAGDTSMAGIKGLPVDPAEQATITNAAPVAGVETLAMNGVSAAAAKSGTNAYNAADLVTPWGGVVSNTGTYPLTSPTTAQTVAQSVAPQPAAPSDDPAIQAAQRLLAQAGDDVTGTNNAQDADPAELAVAIARAGQTDIASNMTMRATEASRNGHQGIIQRASFSSDNGDTVWARAQSSGRLSRGPSQFGVSPEIAAREAKYAKLNQDDVTKQAASQKPDTGPSAQQGQQGPLSAAEMAARFNAALGRERAQMMANDAVASTNAVAQNKPAVSNQTNRSDGAINSQQVARNDSVAEAETIHPLMEQAQTHVQNDEPVGVWFSQTMMDGLKKYQAMQQSRQQPAGNSI</sequence>
<name>A0A367UHJ6_9PROT</name>
<feature type="compositionally biased region" description="Polar residues" evidence="1">
    <location>
        <begin position="374"/>
        <end position="393"/>
    </location>
</feature>
<evidence type="ECO:0000256" key="1">
    <source>
        <dbReference type="SAM" id="MobiDB-lite"/>
    </source>
</evidence>
<evidence type="ECO:0000313" key="3">
    <source>
        <dbReference type="Proteomes" id="UP000252419"/>
    </source>
</evidence>
<reference evidence="2 3" key="1">
    <citation type="submission" date="2014-07" db="EMBL/GenBank/DDBJ databases">
        <title>Draft genome sequence of Thalassospira xianhensis P-4 (MCCC 1A02616).</title>
        <authorList>
            <person name="Lai Q."/>
            <person name="Shao Z."/>
        </authorList>
    </citation>
    <scope>NUCLEOTIDE SEQUENCE [LARGE SCALE GENOMIC DNA]</scope>
    <source>
        <strain evidence="2 3">MCCC 1A02616</strain>
    </source>
</reference>
<feature type="region of interest" description="Disordered" evidence="1">
    <location>
        <begin position="428"/>
        <end position="447"/>
    </location>
</feature>
<feature type="region of interest" description="Disordered" evidence="1">
    <location>
        <begin position="368"/>
        <end position="396"/>
    </location>
</feature>
<dbReference type="AlphaFoldDB" id="A0A367UHJ6"/>
<proteinExistence type="predicted"/>
<comment type="caution">
    <text evidence="2">The sequence shown here is derived from an EMBL/GenBank/DDBJ whole genome shotgun (WGS) entry which is preliminary data.</text>
</comment>
<dbReference type="RefSeq" id="WP_114120761.1">
    <property type="nucleotide sequence ID" value="NZ_JPWA01000003.1"/>
</dbReference>
<keyword evidence="3" id="KW-1185">Reference proteome</keyword>
<dbReference type="EMBL" id="JPWA01000003">
    <property type="protein sequence ID" value="RCK07103.1"/>
    <property type="molecule type" value="Genomic_DNA"/>
</dbReference>
<gene>
    <name evidence="2" type="ORF">TH5_03960</name>
</gene>
<dbReference type="Proteomes" id="UP000252419">
    <property type="component" value="Unassembled WGS sequence"/>
</dbReference>
<accession>A0A367UHJ6</accession>